<dbReference type="AlphaFoldDB" id="A0A8K0JWH8"/>
<reference evidence="1" key="2">
    <citation type="submission" date="2017-10" db="EMBL/GenBank/DDBJ databases">
        <title>Ladona fulva Genome sequencing and assembly.</title>
        <authorList>
            <person name="Murali S."/>
            <person name="Richards S."/>
            <person name="Bandaranaike D."/>
            <person name="Bellair M."/>
            <person name="Blankenburg K."/>
            <person name="Chao H."/>
            <person name="Dinh H."/>
            <person name="Doddapaneni H."/>
            <person name="Dugan-Rocha S."/>
            <person name="Elkadiri S."/>
            <person name="Gnanaolivu R."/>
            <person name="Hernandez B."/>
            <person name="Skinner E."/>
            <person name="Javaid M."/>
            <person name="Lee S."/>
            <person name="Li M."/>
            <person name="Ming W."/>
            <person name="Munidasa M."/>
            <person name="Muniz J."/>
            <person name="Nguyen L."/>
            <person name="Hughes D."/>
            <person name="Osuji N."/>
            <person name="Pu L.-L."/>
            <person name="Puazo M."/>
            <person name="Qu C."/>
            <person name="Quiroz J."/>
            <person name="Raj R."/>
            <person name="Weissenberger G."/>
            <person name="Xin Y."/>
            <person name="Zou X."/>
            <person name="Han Y."/>
            <person name="Worley K."/>
            <person name="Muzny D."/>
            <person name="Gibbs R."/>
        </authorList>
    </citation>
    <scope>NUCLEOTIDE SEQUENCE</scope>
    <source>
        <strain evidence="1">Sampled in the wild</strain>
    </source>
</reference>
<evidence type="ECO:0000313" key="2">
    <source>
        <dbReference type="Proteomes" id="UP000792457"/>
    </source>
</evidence>
<proteinExistence type="predicted"/>
<dbReference type="EMBL" id="KZ308170">
    <property type="protein sequence ID" value="KAG8223673.1"/>
    <property type="molecule type" value="Genomic_DNA"/>
</dbReference>
<evidence type="ECO:0000313" key="1">
    <source>
        <dbReference type="EMBL" id="KAG8223673.1"/>
    </source>
</evidence>
<dbReference type="Proteomes" id="UP000792457">
    <property type="component" value="Unassembled WGS sequence"/>
</dbReference>
<protein>
    <submittedName>
        <fullName evidence="1">Uncharacterized protein</fullName>
    </submittedName>
</protein>
<keyword evidence="2" id="KW-1185">Reference proteome</keyword>
<organism evidence="1 2">
    <name type="scientific">Ladona fulva</name>
    <name type="common">Scarce chaser dragonfly</name>
    <name type="synonym">Libellula fulva</name>
    <dbReference type="NCBI Taxonomy" id="123851"/>
    <lineage>
        <taxon>Eukaryota</taxon>
        <taxon>Metazoa</taxon>
        <taxon>Ecdysozoa</taxon>
        <taxon>Arthropoda</taxon>
        <taxon>Hexapoda</taxon>
        <taxon>Insecta</taxon>
        <taxon>Pterygota</taxon>
        <taxon>Palaeoptera</taxon>
        <taxon>Odonata</taxon>
        <taxon>Epiprocta</taxon>
        <taxon>Anisoptera</taxon>
        <taxon>Libelluloidea</taxon>
        <taxon>Libellulidae</taxon>
        <taxon>Ladona</taxon>
    </lineage>
</organism>
<accession>A0A8K0JWH8</accession>
<gene>
    <name evidence="1" type="ORF">J437_LFUL004038</name>
</gene>
<dbReference type="OrthoDB" id="7444419at2759"/>
<comment type="caution">
    <text evidence="1">The sequence shown here is derived from an EMBL/GenBank/DDBJ whole genome shotgun (WGS) entry which is preliminary data.</text>
</comment>
<reference evidence="1" key="1">
    <citation type="submission" date="2013-04" db="EMBL/GenBank/DDBJ databases">
        <authorList>
            <person name="Qu J."/>
            <person name="Murali S.C."/>
            <person name="Bandaranaike D."/>
            <person name="Bellair M."/>
            <person name="Blankenburg K."/>
            <person name="Chao H."/>
            <person name="Dinh H."/>
            <person name="Doddapaneni H."/>
            <person name="Downs B."/>
            <person name="Dugan-Rocha S."/>
            <person name="Elkadiri S."/>
            <person name="Gnanaolivu R.D."/>
            <person name="Hernandez B."/>
            <person name="Javaid M."/>
            <person name="Jayaseelan J.C."/>
            <person name="Lee S."/>
            <person name="Li M."/>
            <person name="Ming W."/>
            <person name="Munidasa M."/>
            <person name="Muniz J."/>
            <person name="Nguyen L."/>
            <person name="Ongeri F."/>
            <person name="Osuji N."/>
            <person name="Pu L.-L."/>
            <person name="Puazo M."/>
            <person name="Qu C."/>
            <person name="Quiroz J."/>
            <person name="Raj R."/>
            <person name="Weissenberger G."/>
            <person name="Xin Y."/>
            <person name="Zou X."/>
            <person name="Han Y."/>
            <person name="Richards S."/>
            <person name="Worley K."/>
            <person name="Muzny D."/>
            <person name="Gibbs R."/>
        </authorList>
    </citation>
    <scope>NUCLEOTIDE SEQUENCE</scope>
    <source>
        <strain evidence="1">Sampled in the wild</strain>
    </source>
</reference>
<name>A0A8K0JWH8_LADFU</name>
<sequence>MHGSPCRTIMKIQEVNPLLALEALQRPVSHWDDLIVFLNERKLLVDTERRRSWEVKLEDSSIPPTYKALKAFMKTKNIDIK</sequence>